<feature type="domain" description="NodB homology" evidence="2">
    <location>
        <begin position="88"/>
        <end position="267"/>
    </location>
</feature>
<keyword evidence="3" id="KW-0378">Hydrolase</keyword>
<gene>
    <name evidence="3" type="ORF">ACEZDE_11670</name>
</gene>
<name>A0ABV6VUC2_9ACTN</name>
<dbReference type="PROSITE" id="PS51318">
    <property type="entry name" value="TAT"/>
    <property type="match status" value="1"/>
</dbReference>
<dbReference type="InterPro" id="IPR050248">
    <property type="entry name" value="Polysacc_deacetylase_ArnD"/>
</dbReference>
<evidence type="ECO:0000256" key="1">
    <source>
        <dbReference type="SAM" id="MobiDB-lite"/>
    </source>
</evidence>
<sequence length="274" mass="27647">MTPFDRRDLLRLAAVGAAGSLTAACSDRTATPAAAGSTAPVSSAAPASSAGAAPAGSTTAAAAPGASAAPSLAAGLPFEIRSGPGTGDAVALTFHGQGDPAIARALLAEAARADARITVMAVGTWLDQQPEMARLVLDGGHELGNHTEHHLPISTMSADHAYAEIAACGARLKQLTGSIGRWFRPSQAQDCTATVAAQARRAGYAHCLSYDLDSLDYTDPGATAVTRTVLDAVRPGSVVSLHFGHSGTVAALPAILDGLHRRGLRAVTTSELLS</sequence>
<accession>A0ABV6VUC2</accession>
<dbReference type="EC" id="3.-.-.-" evidence="3"/>
<reference evidence="3 4" key="1">
    <citation type="submission" date="2024-09" db="EMBL/GenBank/DDBJ databases">
        <authorList>
            <person name="Lee S.D."/>
        </authorList>
    </citation>
    <scope>NUCLEOTIDE SEQUENCE [LARGE SCALE GENOMIC DNA]</scope>
    <source>
        <strain evidence="3 4">N8-3</strain>
    </source>
</reference>
<organism evidence="3 4">
    <name type="scientific">Streptacidiphilus cavernicola</name>
    <dbReference type="NCBI Taxonomy" id="3342716"/>
    <lineage>
        <taxon>Bacteria</taxon>
        <taxon>Bacillati</taxon>
        <taxon>Actinomycetota</taxon>
        <taxon>Actinomycetes</taxon>
        <taxon>Kitasatosporales</taxon>
        <taxon>Streptomycetaceae</taxon>
        <taxon>Streptacidiphilus</taxon>
    </lineage>
</organism>
<dbReference type="InterPro" id="IPR002509">
    <property type="entry name" value="NODB_dom"/>
</dbReference>
<comment type="caution">
    <text evidence="3">The sequence shown here is derived from an EMBL/GenBank/DDBJ whole genome shotgun (WGS) entry which is preliminary data.</text>
</comment>
<proteinExistence type="predicted"/>
<dbReference type="Gene3D" id="3.20.20.370">
    <property type="entry name" value="Glycoside hydrolase/deacetylase"/>
    <property type="match status" value="1"/>
</dbReference>
<dbReference type="Pfam" id="PF01522">
    <property type="entry name" value="Polysacc_deac_1"/>
    <property type="match status" value="1"/>
</dbReference>
<protein>
    <submittedName>
        <fullName evidence="3">Polysaccharide deacetylase family protein</fullName>
        <ecNumber evidence="3">3.-.-.-</ecNumber>
    </submittedName>
</protein>
<dbReference type="GO" id="GO:0016787">
    <property type="term" value="F:hydrolase activity"/>
    <property type="evidence" value="ECO:0007669"/>
    <property type="project" value="UniProtKB-KW"/>
</dbReference>
<dbReference type="CDD" id="cd10917">
    <property type="entry name" value="CE4_NodB_like_6s_7s"/>
    <property type="match status" value="1"/>
</dbReference>
<keyword evidence="4" id="KW-1185">Reference proteome</keyword>
<dbReference type="EMBL" id="JBHFAB010000007">
    <property type="protein sequence ID" value="MFC1417302.1"/>
    <property type="molecule type" value="Genomic_DNA"/>
</dbReference>
<evidence type="ECO:0000259" key="2">
    <source>
        <dbReference type="PROSITE" id="PS51677"/>
    </source>
</evidence>
<feature type="region of interest" description="Disordered" evidence="1">
    <location>
        <begin position="32"/>
        <end position="63"/>
    </location>
</feature>
<dbReference type="InterPro" id="IPR011330">
    <property type="entry name" value="Glyco_hydro/deAcase_b/a-brl"/>
</dbReference>
<dbReference type="PROSITE" id="PS51257">
    <property type="entry name" value="PROKAR_LIPOPROTEIN"/>
    <property type="match status" value="1"/>
</dbReference>
<dbReference type="RefSeq" id="WP_380535301.1">
    <property type="nucleotide sequence ID" value="NZ_JBHFAB010000007.1"/>
</dbReference>
<evidence type="ECO:0000313" key="3">
    <source>
        <dbReference type="EMBL" id="MFC1417302.1"/>
    </source>
</evidence>
<evidence type="ECO:0000313" key="4">
    <source>
        <dbReference type="Proteomes" id="UP001592531"/>
    </source>
</evidence>
<dbReference type="PANTHER" id="PTHR10587">
    <property type="entry name" value="GLYCOSYL TRANSFERASE-RELATED"/>
    <property type="match status" value="1"/>
</dbReference>
<dbReference type="PROSITE" id="PS51677">
    <property type="entry name" value="NODB"/>
    <property type="match status" value="1"/>
</dbReference>
<dbReference type="InterPro" id="IPR006311">
    <property type="entry name" value="TAT_signal"/>
</dbReference>
<dbReference type="SUPFAM" id="SSF88713">
    <property type="entry name" value="Glycoside hydrolase/deacetylase"/>
    <property type="match status" value="1"/>
</dbReference>
<dbReference type="Proteomes" id="UP001592531">
    <property type="component" value="Unassembled WGS sequence"/>
</dbReference>